<dbReference type="Gene3D" id="4.10.60.10">
    <property type="entry name" value="Zinc finger, CCHC-type"/>
    <property type="match status" value="1"/>
</dbReference>
<dbReference type="EMBL" id="LBMM01012705">
    <property type="protein sequence ID" value="KMQ86043.1"/>
    <property type="molecule type" value="Genomic_DNA"/>
</dbReference>
<evidence type="ECO:0000313" key="3">
    <source>
        <dbReference type="EMBL" id="KMQ86043.1"/>
    </source>
</evidence>
<protein>
    <recommendedName>
        <fullName evidence="2">Retrotransposon gag domain-containing protein</fullName>
    </recommendedName>
</protein>
<evidence type="ECO:0000313" key="4">
    <source>
        <dbReference type="Proteomes" id="UP000036403"/>
    </source>
</evidence>
<gene>
    <name evidence="3" type="ORF">RF55_15088</name>
</gene>
<dbReference type="InterPro" id="IPR036875">
    <property type="entry name" value="Znf_CCHC_sf"/>
</dbReference>
<dbReference type="PaxDb" id="67767-A0A0J7K6D7"/>
<dbReference type="GO" id="GO:0008270">
    <property type="term" value="F:zinc ion binding"/>
    <property type="evidence" value="ECO:0007669"/>
    <property type="project" value="InterPro"/>
</dbReference>
<sequence>AYGFSGDQLLKGLPELLRGETLLWYRNARYDWTTWADFEKVFRSQFLPRRYQAALRREIADRRQKANEKFAKYATEILTLMRRAGNYSRDEQLDRVYENMHPEYKIYVHYDDGTNLAELQARVAEFEDIEQQWQDLKKTDRAITPTTTFASAYNRSECCWRCKQWGHTRFDCKRPQKKFSSQCGKDGVLTRQCHPPAGNAERTGTTAADEPSPGSA</sequence>
<proteinExistence type="predicted"/>
<reference evidence="3 4" key="1">
    <citation type="submission" date="2015-04" db="EMBL/GenBank/DDBJ databases">
        <title>Lasius niger genome sequencing.</title>
        <authorList>
            <person name="Konorov E.A."/>
            <person name="Nikitin M.A."/>
            <person name="Kirill M.V."/>
            <person name="Chang P."/>
        </authorList>
    </citation>
    <scope>NUCLEOTIDE SEQUENCE [LARGE SCALE GENOMIC DNA]</scope>
    <source>
        <tissue evidence="3">Whole</tissue>
    </source>
</reference>
<dbReference type="Pfam" id="PF03732">
    <property type="entry name" value="Retrotrans_gag"/>
    <property type="match status" value="1"/>
</dbReference>
<feature type="domain" description="Retrotransposon gag" evidence="2">
    <location>
        <begin position="14"/>
        <end position="92"/>
    </location>
</feature>
<dbReference type="Proteomes" id="UP000036403">
    <property type="component" value="Unassembled WGS sequence"/>
</dbReference>
<dbReference type="PANTHER" id="PTHR33223">
    <property type="entry name" value="CCHC-TYPE DOMAIN-CONTAINING PROTEIN"/>
    <property type="match status" value="1"/>
</dbReference>
<accession>A0A0J7K6D7</accession>
<comment type="caution">
    <text evidence="3">The sequence shown here is derived from an EMBL/GenBank/DDBJ whole genome shotgun (WGS) entry which is preliminary data.</text>
</comment>
<dbReference type="AlphaFoldDB" id="A0A0J7K6D7"/>
<keyword evidence="4" id="KW-1185">Reference proteome</keyword>
<evidence type="ECO:0000256" key="1">
    <source>
        <dbReference type="SAM" id="MobiDB-lite"/>
    </source>
</evidence>
<feature type="non-terminal residue" evidence="3">
    <location>
        <position position="1"/>
    </location>
</feature>
<name>A0A0J7K6D7_LASNI</name>
<feature type="region of interest" description="Disordered" evidence="1">
    <location>
        <begin position="179"/>
        <end position="216"/>
    </location>
</feature>
<dbReference type="PANTHER" id="PTHR33223:SF6">
    <property type="entry name" value="CCHC-TYPE DOMAIN-CONTAINING PROTEIN"/>
    <property type="match status" value="1"/>
</dbReference>
<evidence type="ECO:0000259" key="2">
    <source>
        <dbReference type="Pfam" id="PF03732"/>
    </source>
</evidence>
<dbReference type="OrthoDB" id="7700824at2759"/>
<dbReference type="InterPro" id="IPR005162">
    <property type="entry name" value="Retrotrans_gag_dom"/>
</dbReference>
<dbReference type="SUPFAM" id="SSF57756">
    <property type="entry name" value="Retrovirus zinc finger-like domains"/>
    <property type="match status" value="1"/>
</dbReference>
<organism evidence="3 4">
    <name type="scientific">Lasius niger</name>
    <name type="common">Black garden ant</name>
    <dbReference type="NCBI Taxonomy" id="67767"/>
    <lineage>
        <taxon>Eukaryota</taxon>
        <taxon>Metazoa</taxon>
        <taxon>Ecdysozoa</taxon>
        <taxon>Arthropoda</taxon>
        <taxon>Hexapoda</taxon>
        <taxon>Insecta</taxon>
        <taxon>Pterygota</taxon>
        <taxon>Neoptera</taxon>
        <taxon>Endopterygota</taxon>
        <taxon>Hymenoptera</taxon>
        <taxon>Apocrita</taxon>
        <taxon>Aculeata</taxon>
        <taxon>Formicoidea</taxon>
        <taxon>Formicidae</taxon>
        <taxon>Formicinae</taxon>
        <taxon>Lasius</taxon>
        <taxon>Lasius</taxon>
    </lineage>
</organism>
<dbReference type="GO" id="GO:0003676">
    <property type="term" value="F:nucleic acid binding"/>
    <property type="evidence" value="ECO:0007669"/>
    <property type="project" value="InterPro"/>
</dbReference>